<keyword evidence="2" id="KW-1185">Reference proteome</keyword>
<dbReference type="GO" id="GO:0005245">
    <property type="term" value="F:voltage-gated calcium channel activity"/>
    <property type="evidence" value="ECO:0007669"/>
    <property type="project" value="TreeGrafter"/>
</dbReference>
<dbReference type="Gene3D" id="3.40.50.410">
    <property type="entry name" value="von Willebrand factor, type A domain"/>
    <property type="match status" value="1"/>
</dbReference>
<name>A0A9W9ZJS4_9CNID</name>
<dbReference type="EMBL" id="MU825910">
    <property type="protein sequence ID" value="KAJ7382937.1"/>
    <property type="molecule type" value="Genomic_DNA"/>
</dbReference>
<dbReference type="OrthoDB" id="10054666at2759"/>
<gene>
    <name evidence="1" type="ORF">OS493_031713</name>
</gene>
<dbReference type="PANTHER" id="PTHR10166">
    <property type="entry name" value="VOLTAGE-DEPENDENT CALCIUM CHANNEL SUBUNIT ALPHA-2/DELTA-RELATED"/>
    <property type="match status" value="1"/>
</dbReference>
<evidence type="ECO:0000313" key="1">
    <source>
        <dbReference type="EMBL" id="KAJ7382937.1"/>
    </source>
</evidence>
<reference evidence="1" key="1">
    <citation type="submission" date="2023-01" db="EMBL/GenBank/DDBJ databases">
        <title>Genome assembly of the deep-sea coral Lophelia pertusa.</title>
        <authorList>
            <person name="Herrera S."/>
            <person name="Cordes E."/>
        </authorList>
    </citation>
    <scope>NUCLEOTIDE SEQUENCE</scope>
    <source>
        <strain evidence="1">USNM1676648</strain>
        <tissue evidence="1">Polyp</tissue>
    </source>
</reference>
<protein>
    <recommendedName>
        <fullName evidence="3">VWA N-terminal domain-containing protein</fullName>
    </recommendedName>
</protein>
<evidence type="ECO:0000313" key="2">
    <source>
        <dbReference type="Proteomes" id="UP001163046"/>
    </source>
</evidence>
<accession>A0A9W9ZJS4</accession>
<comment type="caution">
    <text evidence="1">The sequence shown here is derived from an EMBL/GenBank/DDBJ whole genome shotgun (WGS) entry which is preliminary data.</text>
</comment>
<organism evidence="1 2">
    <name type="scientific">Desmophyllum pertusum</name>
    <dbReference type="NCBI Taxonomy" id="174260"/>
    <lineage>
        <taxon>Eukaryota</taxon>
        <taxon>Metazoa</taxon>
        <taxon>Cnidaria</taxon>
        <taxon>Anthozoa</taxon>
        <taxon>Hexacorallia</taxon>
        <taxon>Scleractinia</taxon>
        <taxon>Caryophylliina</taxon>
        <taxon>Caryophylliidae</taxon>
        <taxon>Desmophyllum</taxon>
    </lineage>
</organism>
<dbReference type="SUPFAM" id="SSF53300">
    <property type="entry name" value="vWA-like"/>
    <property type="match status" value="1"/>
</dbReference>
<dbReference type="GO" id="GO:0005891">
    <property type="term" value="C:voltage-gated calcium channel complex"/>
    <property type="evidence" value="ECO:0007669"/>
    <property type="project" value="TreeGrafter"/>
</dbReference>
<dbReference type="AlphaFoldDB" id="A0A9W9ZJS4"/>
<evidence type="ECO:0008006" key="3">
    <source>
        <dbReference type="Google" id="ProtNLM"/>
    </source>
</evidence>
<dbReference type="Proteomes" id="UP001163046">
    <property type="component" value="Unassembled WGS sequence"/>
</dbReference>
<dbReference type="InterPro" id="IPR036465">
    <property type="entry name" value="vWFA_dom_sf"/>
</dbReference>
<dbReference type="InterPro" id="IPR051173">
    <property type="entry name" value="Ca_channel_alpha-2/delta"/>
</dbReference>
<dbReference type="PANTHER" id="PTHR10166:SF66">
    <property type="entry name" value="VWFA AND CACHE DOMAIN-CONTAINING PROTEIN CG16868"/>
    <property type="match status" value="1"/>
</dbReference>
<proteinExistence type="predicted"/>
<sequence length="244" mass="27738">MASTQSPQYFLCADLLDATKFSQTLSKLATEGLGVADLQQEFDQLQFSEEPVNGTQIIFSLTAKIANKFKERFNVVRQLKQAVEDAYSRSQSYSRQWQCCKTQDFSYNLEYDSRFRQKVDVAKACVKISGSARSNLRYLDDLFVKKMEQMLNDFPFIKWQYFGSEEGMLTLFPSFEDKAACPSYDPRFRPWYVETATPEPKDVVLVIDTSGSMGTTLLNVATGAANTVLSTMNPRDRVSNDMTL</sequence>